<accession>Q5ZNZ3</accession>
<dbReference type="RefSeq" id="YP_184841.1">
    <property type="nucleotide sequence ID" value="NC_006649.1"/>
</dbReference>
<dbReference type="OrthoDB" id="40460at10239"/>
<dbReference type="Proteomes" id="UP000203537">
    <property type="component" value="Genome"/>
</dbReference>
<dbReference type="SUPFAM" id="SSF57059">
    <property type="entry name" value="omega toxin-like"/>
    <property type="match status" value="1"/>
</dbReference>
<dbReference type="KEGG" id="vg:3238888"/>
<dbReference type="Pfam" id="PF08008">
    <property type="entry name" value="Viral_cys_rich"/>
    <property type="match status" value="1"/>
</dbReference>
<evidence type="ECO:0000313" key="2">
    <source>
        <dbReference type="EMBL" id="CAG17463.1"/>
    </source>
</evidence>
<dbReference type="GeneID" id="3238888"/>
<dbReference type="EMBL" id="AJ632320">
    <property type="protein sequence ID" value="CAG17463.1"/>
    <property type="molecule type" value="Genomic_DNA"/>
</dbReference>
<reference evidence="2 3" key="1">
    <citation type="journal article" date="2004" name="Science">
        <title>Genome sequence of a polydnavirus: insights into symbiotic virus evolution.</title>
        <authorList>
            <person name="Espagne E."/>
            <person name="Dupuy C."/>
            <person name="Huguet E."/>
            <person name="Cattolico L."/>
            <person name="Provost B."/>
            <person name="Martins N."/>
            <person name="Poirie M."/>
            <person name="Periquet G."/>
            <person name="Drezen J.M."/>
        </authorList>
    </citation>
    <scope>NUCLEOTIDE SEQUENCE [LARGE SCALE GENOMIC DNA]</scope>
</reference>
<sequence length="91" mass="10411">MKTTEFVFGDVLEDFCNPQCSSDPNRISYCRGCRTTCLNSKLPCCKLTYQNSYLRLGEVPTTCFKFGKGICQVNQSIKNFNEYSKLIEQVN</sequence>
<name>Q5ZNZ3_9VIRU</name>
<organism evidence="2 3">
    <name type="scientific">Bracoviriform congregatae</name>
    <dbReference type="NCBI Taxonomy" id="39640"/>
    <lineage>
        <taxon>Viruses</taxon>
        <taxon>Viruses incertae sedis</taxon>
        <taxon>Polydnaviriformidae</taxon>
        <taxon>Bracoviriform</taxon>
    </lineage>
</organism>
<dbReference type="InterPro" id="IPR012641">
    <property type="entry name" value="Polydnavirus_Cys-rich"/>
</dbReference>
<gene>
    <name evidence="2" type="primary">CRP2 18.5</name>
    <name evidence="2" type="ORF">CcBV_18.5</name>
</gene>
<evidence type="ECO:0000313" key="3">
    <source>
        <dbReference type="Proteomes" id="UP000203537"/>
    </source>
</evidence>
<evidence type="ECO:0000259" key="1">
    <source>
        <dbReference type="Pfam" id="PF08008"/>
    </source>
</evidence>
<protein>
    <submittedName>
        <fullName evidence="2">CRP2 18.5 protein</fullName>
    </submittedName>
</protein>
<feature type="domain" description="Cysteine rich" evidence="1">
    <location>
        <begin position="30"/>
        <end position="91"/>
    </location>
</feature>
<proteinExistence type="predicted"/>